<dbReference type="InterPro" id="IPR011530">
    <property type="entry name" value="rRNA_adenine_dimethylase"/>
</dbReference>
<comment type="subcellular location">
    <subcellularLocation>
        <location evidence="7">Cytoplasm</location>
    </subcellularLocation>
</comment>
<dbReference type="HAMAP" id="MF_00607">
    <property type="entry name" value="16SrRNA_methyltr_A"/>
    <property type="match status" value="1"/>
</dbReference>
<keyword evidence="6 7" id="KW-0694">RNA-binding</keyword>
<dbReference type="Gene3D" id="1.10.8.100">
    <property type="entry name" value="Ribosomal RNA adenine dimethylase-like, domain 2"/>
    <property type="match status" value="1"/>
</dbReference>
<dbReference type="InterPro" id="IPR001737">
    <property type="entry name" value="KsgA/Erm"/>
</dbReference>
<evidence type="ECO:0000259" key="9">
    <source>
        <dbReference type="SMART" id="SM00650"/>
    </source>
</evidence>
<feature type="binding site" evidence="7 8">
    <location>
        <position position="99"/>
    </location>
    <ligand>
        <name>S-adenosyl-L-methionine</name>
        <dbReference type="ChEBI" id="CHEBI:59789"/>
    </ligand>
</feature>
<feature type="domain" description="Ribosomal RNA adenine methylase transferase N-terminal" evidence="9">
    <location>
        <begin position="31"/>
        <end position="202"/>
    </location>
</feature>
<evidence type="ECO:0000256" key="2">
    <source>
        <dbReference type="ARBA" id="ARBA00022552"/>
    </source>
</evidence>
<evidence type="ECO:0000256" key="7">
    <source>
        <dbReference type="HAMAP-Rule" id="MF_00607"/>
    </source>
</evidence>
<dbReference type="SMART" id="SM00650">
    <property type="entry name" value="rADc"/>
    <property type="match status" value="1"/>
</dbReference>
<dbReference type="GO" id="GO:0005829">
    <property type="term" value="C:cytosol"/>
    <property type="evidence" value="ECO:0007669"/>
    <property type="project" value="TreeGrafter"/>
</dbReference>
<comment type="function">
    <text evidence="7">Specifically dimethylates two adjacent adenosines (A1518 and A1519) in the loop of a conserved hairpin near the 3'-end of 16S rRNA in the 30S particle. May play a critical role in biogenesis of 30S subunits.</text>
</comment>
<dbReference type="Pfam" id="PF00398">
    <property type="entry name" value="RrnaAD"/>
    <property type="match status" value="1"/>
</dbReference>
<dbReference type="SUPFAM" id="SSF53335">
    <property type="entry name" value="S-adenosyl-L-methionine-dependent methyltransferases"/>
    <property type="match status" value="1"/>
</dbReference>
<feature type="binding site" evidence="7 8">
    <location>
        <position position="24"/>
    </location>
    <ligand>
        <name>S-adenosyl-L-methionine</name>
        <dbReference type="ChEBI" id="CHEBI:59789"/>
    </ligand>
</feature>
<feature type="binding site" evidence="7 8">
    <location>
        <position position="72"/>
    </location>
    <ligand>
        <name>S-adenosyl-L-methionine</name>
        <dbReference type="ChEBI" id="CHEBI:59789"/>
    </ligand>
</feature>
<organism evidence="10 11">
    <name type="scientific">Candidatus Sungbacteria bacterium RIFCSPHIGHO2_02_FULL_49_20</name>
    <dbReference type="NCBI Taxonomy" id="1802272"/>
    <lineage>
        <taxon>Bacteria</taxon>
        <taxon>Candidatus Sungiibacteriota</taxon>
    </lineage>
</organism>
<evidence type="ECO:0000256" key="1">
    <source>
        <dbReference type="ARBA" id="ARBA00022490"/>
    </source>
</evidence>
<name>A0A1G2KSE1_9BACT</name>
<comment type="catalytic activity">
    <reaction evidence="7">
        <text>adenosine(1518)/adenosine(1519) in 16S rRNA + 4 S-adenosyl-L-methionine = N(6)-dimethyladenosine(1518)/N(6)-dimethyladenosine(1519) in 16S rRNA + 4 S-adenosyl-L-homocysteine + 4 H(+)</text>
        <dbReference type="Rhea" id="RHEA:19609"/>
        <dbReference type="Rhea" id="RHEA-COMP:10232"/>
        <dbReference type="Rhea" id="RHEA-COMP:10233"/>
        <dbReference type="ChEBI" id="CHEBI:15378"/>
        <dbReference type="ChEBI" id="CHEBI:57856"/>
        <dbReference type="ChEBI" id="CHEBI:59789"/>
        <dbReference type="ChEBI" id="CHEBI:74411"/>
        <dbReference type="ChEBI" id="CHEBI:74493"/>
        <dbReference type="EC" id="2.1.1.182"/>
    </reaction>
</comment>
<dbReference type="AlphaFoldDB" id="A0A1G2KSE1"/>
<comment type="similarity">
    <text evidence="7">Belongs to the class I-like SAM-binding methyltransferase superfamily. rRNA adenine N(6)-methyltransferase family. RsmA subfamily.</text>
</comment>
<keyword evidence="4 7" id="KW-0808">Transferase</keyword>
<evidence type="ECO:0000256" key="4">
    <source>
        <dbReference type="ARBA" id="ARBA00022679"/>
    </source>
</evidence>
<dbReference type="EC" id="2.1.1.182" evidence="7"/>
<dbReference type="Proteomes" id="UP000178710">
    <property type="component" value="Unassembled WGS sequence"/>
</dbReference>
<keyword evidence="5 7" id="KW-0949">S-adenosyl-L-methionine</keyword>
<feature type="binding site" evidence="7 8">
    <location>
        <position position="26"/>
    </location>
    <ligand>
        <name>S-adenosyl-L-methionine</name>
        <dbReference type="ChEBI" id="CHEBI:59789"/>
    </ligand>
</feature>
<evidence type="ECO:0000313" key="11">
    <source>
        <dbReference type="Proteomes" id="UP000178710"/>
    </source>
</evidence>
<evidence type="ECO:0000256" key="8">
    <source>
        <dbReference type="PROSITE-ProRule" id="PRU01026"/>
    </source>
</evidence>
<accession>A0A1G2KSE1</accession>
<evidence type="ECO:0000256" key="3">
    <source>
        <dbReference type="ARBA" id="ARBA00022603"/>
    </source>
</evidence>
<dbReference type="CDD" id="cd02440">
    <property type="entry name" value="AdoMet_MTases"/>
    <property type="match status" value="1"/>
</dbReference>
<dbReference type="PANTHER" id="PTHR11727">
    <property type="entry name" value="DIMETHYLADENOSINE TRANSFERASE"/>
    <property type="match status" value="1"/>
</dbReference>
<dbReference type="PANTHER" id="PTHR11727:SF7">
    <property type="entry name" value="DIMETHYLADENOSINE TRANSFERASE-RELATED"/>
    <property type="match status" value="1"/>
</dbReference>
<feature type="binding site" evidence="7 8">
    <location>
        <position position="51"/>
    </location>
    <ligand>
        <name>S-adenosyl-L-methionine</name>
        <dbReference type="ChEBI" id="CHEBI:59789"/>
    </ligand>
</feature>
<comment type="caution">
    <text evidence="10">The sequence shown here is derived from an EMBL/GenBank/DDBJ whole genome shotgun (WGS) entry which is preliminary data.</text>
</comment>
<feature type="binding site" evidence="7 8">
    <location>
        <position position="119"/>
    </location>
    <ligand>
        <name>S-adenosyl-L-methionine</name>
        <dbReference type="ChEBI" id="CHEBI:59789"/>
    </ligand>
</feature>
<reference evidence="10 11" key="1">
    <citation type="journal article" date="2016" name="Nat. Commun.">
        <title>Thousands of microbial genomes shed light on interconnected biogeochemical processes in an aquifer system.</title>
        <authorList>
            <person name="Anantharaman K."/>
            <person name="Brown C.T."/>
            <person name="Hug L.A."/>
            <person name="Sharon I."/>
            <person name="Castelle C.J."/>
            <person name="Probst A.J."/>
            <person name="Thomas B.C."/>
            <person name="Singh A."/>
            <person name="Wilkins M.J."/>
            <person name="Karaoz U."/>
            <person name="Brodie E.L."/>
            <person name="Williams K.H."/>
            <person name="Hubbard S.S."/>
            <person name="Banfield J.F."/>
        </authorList>
    </citation>
    <scope>NUCLEOTIDE SEQUENCE [LARGE SCALE GENOMIC DNA]</scope>
</reference>
<keyword evidence="2 7" id="KW-0698">rRNA processing</keyword>
<dbReference type="PROSITE" id="PS01131">
    <property type="entry name" value="RRNA_A_DIMETH"/>
    <property type="match status" value="1"/>
</dbReference>
<dbReference type="InterPro" id="IPR029063">
    <property type="entry name" value="SAM-dependent_MTases_sf"/>
</dbReference>
<proteinExistence type="inferred from homology"/>
<dbReference type="GO" id="GO:0052908">
    <property type="term" value="F:16S rRNA (adenine(1518)-N(6)/adenine(1519)-N(6))-dimethyltransferase activity"/>
    <property type="evidence" value="ECO:0007669"/>
    <property type="project" value="UniProtKB-EC"/>
</dbReference>
<dbReference type="EMBL" id="MHQK01000003">
    <property type="protein sequence ID" value="OHA02357.1"/>
    <property type="molecule type" value="Genomic_DNA"/>
</dbReference>
<dbReference type="PROSITE" id="PS51689">
    <property type="entry name" value="SAM_RNA_A_N6_MT"/>
    <property type="match status" value="1"/>
</dbReference>
<dbReference type="Gene3D" id="3.40.50.150">
    <property type="entry name" value="Vaccinia Virus protein VP39"/>
    <property type="match status" value="1"/>
</dbReference>
<dbReference type="InterPro" id="IPR020598">
    <property type="entry name" value="rRNA_Ade_methylase_Trfase_N"/>
</dbReference>
<keyword evidence="3 7" id="KW-0489">Methyltransferase</keyword>
<keyword evidence="1 7" id="KW-0963">Cytoplasm</keyword>
<evidence type="ECO:0000313" key="10">
    <source>
        <dbReference type="EMBL" id="OHA02357.1"/>
    </source>
</evidence>
<evidence type="ECO:0000256" key="6">
    <source>
        <dbReference type="ARBA" id="ARBA00022884"/>
    </source>
</evidence>
<gene>
    <name evidence="7" type="primary">rsmA</name>
    <name evidence="7" type="synonym">ksgA</name>
    <name evidence="10" type="ORF">A3C12_00090</name>
</gene>
<evidence type="ECO:0000256" key="5">
    <source>
        <dbReference type="ARBA" id="ARBA00022691"/>
    </source>
</evidence>
<dbReference type="NCBIfam" id="TIGR00755">
    <property type="entry name" value="ksgA"/>
    <property type="match status" value="1"/>
</dbReference>
<protein>
    <recommendedName>
        <fullName evidence="7">Ribosomal RNA small subunit methyltransferase A</fullName>
        <ecNumber evidence="7">2.1.1.182</ecNumber>
    </recommendedName>
    <alternativeName>
        <fullName evidence="7">16S rRNA (adenine(1518)-N(6)/adenine(1519)-N(6))-dimethyltransferase</fullName>
    </alternativeName>
    <alternativeName>
        <fullName evidence="7">16S rRNA dimethyladenosine transferase</fullName>
    </alternativeName>
    <alternativeName>
        <fullName evidence="7">16S rRNA dimethylase</fullName>
    </alternativeName>
    <alternativeName>
        <fullName evidence="7">S-adenosylmethionine-6-N', N'-adenosyl(rRNA) dimethyltransferase</fullName>
    </alternativeName>
</protein>
<dbReference type="InterPro" id="IPR020596">
    <property type="entry name" value="rRNA_Ade_Mease_Trfase_CS"/>
</dbReference>
<dbReference type="GO" id="GO:0003723">
    <property type="term" value="F:RNA binding"/>
    <property type="evidence" value="ECO:0007669"/>
    <property type="project" value="UniProtKB-UniRule"/>
</dbReference>
<dbReference type="InterPro" id="IPR023165">
    <property type="entry name" value="rRNA_Ade_diMease-like_C"/>
</dbReference>
<sequence>MLATEIKKFLNEYDIRPNKLLGQHFLVDQNILRKIIKAAAIKNTDTVLEIGPGTGTLTFELAEHAGKVVAIEKDQALAEILKKEIEKRGITNIELILGDILKIPLGIFARICLYRVVANIPYYLTARLIRKLLGEVPQPNDILFTMQKEVAERIVSKPPRMNLLALAVQIYGTPKILFKIPRNAFWPAPEVDGALIAINDISKKNFLDGGVLESDFFKIVRTAFQTKRKILLNSLARQTSINKPSLEIILASLGIAPLARPEELSVRQWISLVARLGKNS</sequence>